<dbReference type="SUPFAM" id="SSF53822">
    <property type="entry name" value="Periplasmic binding protein-like I"/>
    <property type="match status" value="1"/>
</dbReference>
<evidence type="ECO:0000313" key="1">
    <source>
        <dbReference type="EMBL" id="EQD72350.1"/>
    </source>
</evidence>
<organism evidence="1">
    <name type="scientific">mine drainage metagenome</name>
    <dbReference type="NCBI Taxonomy" id="410659"/>
    <lineage>
        <taxon>unclassified sequences</taxon>
        <taxon>metagenomes</taxon>
        <taxon>ecological metagenomes</taxon>
    </lineage>
</organism>
<feature type="non-terminal residue" evidence="1">
    <location>
        <position position="125"/>
    </location>
</feature>
<reference evidence="1" key="2">
    <citation type="journal article" date="2014" name="ISME J.">
        <title>Microbial stratification in low pH oxic and suboxic macroscopic growths along an acid mine drainage.</title>
        <authorList>
            <person name="Mendez-Garcia C."/>
            <person name="Mesa V."/>
            <person name="Sprenger R.R."/>
            <person name="Richter M."/>
            <person name="Diez M.S."/>
            <person name="Solano J."/>
            <person name="Bargiela R."/>
            <person name="Golyshina O.V."/>
            <person name="Manteca A."/>
            <person name="Ramos J.L."/>
            <person name="Gallego J.R."/>
            <person name="Llorente I."/>
            <person name="Martins Dos Santos V.A."/>
            <person name="Jensen O.N."/>
            <person name="Pelaez A.I."/>
            <person name="Sanchez J."/>
            <person name="Ferrer M."/>
        </authorList>
    </citation>
    <scope>NUCLEOTIDE SEQUENCE</scope>
</reference>
<accession>T1CSN8</accession>
<dbReference type="Gene3D" id="3.40.50.2300">
    <property type="match status" value="2"/>
</dbReference>
<protein>
    <submittedName>
        <fullName evidence="1">Transcriptional regulator, AraC family</fullName>
    </submittedName>
</protein>
<dbReference type="EMBL" id="AUZX01004008">
    <property type="protein sequence ID" value="EQD72350.1"/>
    <property type="molecule type" value="Genomic_DNA"/>
</dbReference>
<dbReference type="InterPro" id="IPR028082">
    <property type="entry name" value="Peripla_BP_I"/>
</dbReference>
<dbReference type="AlphaFoldDB" id="T1CSN8"/>
<comment type="caution">
    <text evidence="1">The sequence shown here is derived from an EMBL/GenBank/DDBJ whole genome shotgun (WGS) entry which is preliminary data.</text>
</comment>
<sequence length="125" mass="14288">MVVGSCPPESHLPQWVLDSGVPAVDASGQHIFENVLPRVLTDDQATGRLAVDYFFNRGFRHLVFYGIRKYHWADLRWRGLEARARELGLAARRFDKQGMDIEDREGKTPDAAARWLRNLEKPTAI</sequence>
<proteinExistence type="predicted"/>
<reference evidence="1" key="1">
    <citation type="submission" date="2013-08" db="EMBL/GenBank/DDBJ databases">
        <authorList>
            <person name="Mendez C."/>
            <person name="Richter M."/>
            <person name="Ferrer M."/>
            <person name="Sanchez J."/>
        </authorList>
    </citation>
    <scope>NUCLEOTIDE SEQUENCE</scope>
</reference>
<gene>
    <name evidence="1" type="ORF">B1A_05490</name>
</gene>
<name>T1CSN8_9ZZZZ</name>